<organism evidence="3 4">
    <name type="scientific">Caldicellulosiruptor naganoensis</name>
    <dbReference type="NCBI Taxonomy" id="29324"/>
    <lineage>
        <taxon>Bacteria</taxon>
        <taxon>Bacillati</taxon>
        <taxon>Bacillota</taxon>
        <taxon>Bacillota incertae sedis</taxon>
        <taxon>Caldicellulosiruptorales</taxon>
        <taxon>Caldicellulosiruptoraceae</taxon>
        <taxon>Caldicellulosiruptor</taxon>
    </lineage>
</organism>
<dbReference type="SUPFAM" id="SSF51735">
    <property type="entry name" value="NAD(P)-binding Rossmann-fold domains"/>
    <property type="match status" value="1"/>
</dbReference>
<sequence>MEEIVEKSAVIVGPIPFSQDGEYIFAPLSKEFVTIEKLIKTISQKGIPLVASVVPQATRQICEQKNVKYYDLYEREELAILNAIPTAEGAVAIAIEKMPITLYSSNVMVLGYGRIGKVLSKILKGFECNVFVAARKASDLTWCRAFGYVPVELSKLKEYVNRIDLIVNTIPAKVIGREIIDNIREDALVIDLASKPGGIAFEYANQKGINVVHALSLPGKVSPKKAAQYIVEVLVSLLKELEGDKIES</sequence>
<accession>A0ABY7BKY4</accession>
<gene>
    <name evidence="3" type="primary">dpsA</name>
    <name evidence="3" type="ORF">OTJ99_001123</name>
</gene>
<dbReference type="Pfam" id="PF16924">
    <property type="entry name" value="DpaA_N"/>
    <property type="match status" value="1"/>
</dbReference>
<dbReference type="InterPro" id="IPR006140">
    <property type="entry name" value="D-isomer_DH_NAD-bd"/>
</dbReference>
<dbReference type="Proteomes" id="UP001164745">
    <property type="component" value="Chromosome"/>
</dbReference>
<evidence type="ECO:0000313" key="3">
    <source>
        <dbReference type="EMBL" id="WAM32552.1"/>
    </source>
</evidence>
<protein>
    <submittedName>
        <fullName evidence="3">Dipicolinate synthase subunit DpsA</fullName>
    </submittedName>
</protein>
<keyword evidence="4" id="KW-1185">Reference proteome</keyword>
<proteinExistence type="predicted"/>
<name>A0ABY7BKY4_9FIRM</name>
<dbReference type="NCBIfam" id="NF006162">
    <property type="entry name" value="PRK08306.1"/>
    <property type="match status" value="1"/>
</dbReference>
<dbReference type="InterPro" id="IPR031629">
    <property type="entry name" value="DpaA_N"/>
</dbReference>
<evidence type="ECO:0000259" key="1">
    <source>
        <dbReference type="Pfam" id="PF02826"/>
    </source>
</evidence>
<evidence type="ECO:0000259" key="2">
    <source>
        <dbReference type="Pfam" id="PF16924"/>
    </source>
</evidence>
<dbReference type="Pfam" id="PF02826">
    <property type="entry name" value="2-Hacid_dh_C"/>
    <property type="match status" value="1"/>
</dbReference>
<dbReference type="RefSeq" id="WP_235374597.1">
    <property type="nucleotide sequence ID" value="NZ_CP113864.1"/>
</dbReference>
<dbReference type="EMBL" id="CP113864">
    <property type="protein sequence ID" value="WAM32552.1"/>
    <property type="molecule type" value="Genomic_DNA"/>
</dbReference>
<evidence type="ECO:0000313" key="4">
    <source>
        <dbReference type="Proteomes" id="UP001164745"/>
    </source>
</evidence>
<dbReference type="InterPro" id="IPR036291">
    <property type="entry name" value="NAD(P)-bd_dom_sf"/>
</dbReference>
<feature type="domain" description="D-isomer specific 2-hydroxyacid dehydrogenase NAD-binding" evidence="1">
    <location>
        <begin position="100"/>
        <end position="184"/>
    </location>
</feature>
<feature type="domain" description="Dipicolinate synthase subunit A N-terminal" evidence="2">
    <location>
        <begin position="2"/>
        <end position="72"/>
    </location>
</feature>
<reference evidence="3" key="1">
    <citation type="submission" date="2022-12" db="EMBL/GenBank/DDBJ databases">
        <authorList>
            <person name="Bing R.G."/>
            <person name="Willard D.J."/>
            <person name="Manesh M.J.H."/>
            <person name="Laemthong T."/>
            <person name="Crosby J.R."/>
            <person name="Kelly R.M."/>
        </authorList>
    </citation>
    <scope>NUCLEOTIDE SEQUENCE</scope>
    <source>
        <strain evidence="3">DSM 8991</strain>
    </source>
</reference>
<dbReference type="Gene3D" id="3.40.50.720">
    <property type="entry name" value="NAD(P)-binding Rossmann-like Domain"/>
    <property type="match status" value="1"/>
</dbReference>